<dbReference type="Gene3D" id="1.10.10.10">
    <property type="entry name" value="Winged helix-like DNA-binding domain superfamily/Winged helix DNA-binding domain"/>
    <property type="match status" value="1"/>
</dbReference>
<sequence length="205" mass="22541">MAHVILGLLTIAPQSYYDLLKAFEAGVSLFYSASSGSIKRALDRLAGDGLVEVASSGARGRKVYRITDAGRQRFGEWMNDEPTGGDLETAALPRLFFLGLVEPAERGPIVDRITARAESELTRLEALEEELDALEPSDERRALLEYQRVTLEYGLGSGRHAVEFFATLRQRMADWPGSEGDRPLDGLGVRTGRAGWRGTDRGTVR</sequence>
<organism evidence="3 4">
    <name type="scientific">Candidatus Avipropionibacterium avicola</name>
    <dbReference type="NCBI Taxonomy" id="2840701"/>
    <lineage>
        <taxon>Bacteria</taxon>
        <taxon>Bacillati</taxon>
        <taxon>Actinomycetota</taxon>
        <taxon>Actinomycetes</taxon>
        <taxon>Propionibacteriales</taxon>
        <taxon>Propionibacteriaceae</taxon>
        <taxon>Propionibacteriaceae incertae sedis</taxon>
        <taxon>Candidatus Avipropionibacterium</taxon>
    </lineage>
</organism>
<dbReference type="InterPro" id="IPR036390">
    <property type="entry name" value="WH_DNA-bd_sf"/>
</dbReference>
<proteinExistence type="predicted"/>
<dbReference type="PANTHER" id="PTHR43252:SF2">
    <property type="entry name" value="TRANSCRIPTION REGULATOR, PADR-LIKE FAMILY"/>
    <property type="match status" value="1"/>
</dbReference>
<evidence type="ECO:0000313" key="3">
    <source>
        <dbReference type="EMBL" id="HIT76687.1"/>
    </source>
</evidence>
<accession>A0A9D1H0Q0</accession>
<dbReference type="PANTHER" id="PTHR43252">
    <property type="entry name" value="TRANSCRIPTIONAL REGULATOR YQJI"/>
    <property type="match status" value="1"/>
</dbReference>
<protein>
    <submittedName>
        <fullName evidence="3">PadR family transcriptional regulator</fullName>
    </submittedName>
</protein>
<dbReference type="InterPro" id="IPR036388">
    <property type="entry name" value="WH-like_DNA-bd_sf"/>
</dbReference>
<dbReference type="Pfam" id="PF03551">
    <property type="entry name" value="PadR"/>
    <property type="match status" value="1"/>
</dbReference>
<reference evidence="3" key="1">
    <citation type="submission" date="2020-10" db="EMBL/GenBank/DDBJ databases">
        <authorList>
            <person name="Gilroy R."/>
        </authorList>
    </citation>
    <scope>NUCLEOTIDE SEQUENCE</scope>
    <source>
        <strain evidence="3">ChiGjej1B1-24693</strain>
    </source>
</reference>
<gene>
    <name evidence="3" type="ORF">IAA98_13980</name>
</gene>
<evidence type="ECO:0000256" key="1">
    <source>
        <dbReference type="SAM" id="MobiDB-lite"/>
    </source>
</evidence>
<reference evidence="3" key="2">
    <citation type="journal article" date="2021" name="PeerJ">
        <title>Extensive microbial diversity within the chicken gut microbiome revealed by metagenomics and culture.</title>
        <authorList>
            <person name="Gilroy R."/>
            <person name="Ravi A."/>
            <person name="Getino M."/>
            <person name="Pursley I."/>
            <person name="Horton D.L."/>
            <person name="Alikhan N.F."/>
            <person name="Baker D."/>
            <person name="Gharbi K."/>
            <person name="Hall N."/>
            <person name="Watson M."/>
            <person name="Adriaenssens E.M."/>
            <person name="Foster-Nyarko E."/>
            <person name="Jarju S."/>
            <person name="Secka A."/>
            <person name="Antonio M."/>
            <person name="Oren A."/>
            <person name="Chaudhuri R.R."/>
            <person name="La Ragione R."/>
            <person name="Hildebrand F."/>
            <person name="Pallen M.J."/>
        </authorList>
    </citation>
    <scope>NUCLEOTIDE SEQUENCE</scope>
    <source>
        <strain evidence="3">ChiGjej1B1-24693</strain>
    </source>
</reference>
<dbReference type="EMBL" id="DVLP01000407">
    <property type="protein sequence ID" value="HIT76687.1"/>
    <property type="molecule type" value="Genomic_DNA"/>
</dbReference>
<dbReference type="AlphaFoldDB" id="A0A9D1H0Q0"/>
<comment type="caution">
    <text evidence="3">The sequence shown here is derived from an EMBL/GenBank/DDBJ whole genome shotgun (WGS) entry which is preliminary data.</text>
</comment>
<feature type="domain" description="Transcription regulator PadR N-terminal" evidence="2">
    <location>
        <begin position="5"/>
        <end position="75"/>
    </location>
</feature>
<feature type="region of interest" description="Disordered" evidence="1">
    <location>
        <begin position="177"/>
        <end position="205"/>
    </location>
</feature>
<evidence type="ECO:0000313" key="4">
    <source>
        <dbReference type="Proteomes" id="UP000886842"/>
    </source>
</evidence>
<evidence type="ECO:0000259" key="2">
    <source>
        <dbReference type="Pfam" id="PF03551"/>
    </source>
</evidence>
<name>A0A9D1H0Q0_9ACTN</name>
<dbReference type="SUPFAM" id="SSF46785">
    <property type="entry name" value="Winged helix' DNA-binding domain"/>
    <property type="match status" value="1"/>
</dbReference>
<dbReference type="Proteomes" id="UP000886842">
    <property type="component" value="Unassembled WGS sequence"/>
</dbReference>
<dbReference type="InterPro" id="IPR005149">
    <property type="entry name" value="Tscrpt_reg_PadR_N"/>
</dbReference>